<protein>
    <recommendedName>
        <fullName evidence="4">Homeobox domain-containing protein</fullName>
    </recommendedName>
</protein>
<evidence type="ECO:0000259" key="4">
    <source>
        <dbReference type="Pfam" id="PF00046"/>
    </source>
</evidence>
<dbReference type="EMBL" id="JAAALK010000283">
    <property type="protein sequence ID" value="KAG8077036.1"/>
    <property type="molecule type" value="Genomic_DNA"/>
</dbReference>
<feature type="compositionally biased region" description="Polar residues" evidence="3">
    <location>
        <begin position="40"/>
        <end position="53"/>
    </location>
</feature>
<dbReference type="Pfam" id="PF00046">
    <property type="entry name" value="Homeodomain"/>
    <property type="match status" value="1"/>
</dbReference>
<reference evidence="5" key="1">
    <citation type="journal article" date="2021" name="bioRxiv">
        <title>Whole Genome Assembly and Annotation of Northern Wild Rice, Zizania palustris L., Supports a Whole Genome Duplication in the Zizania Genus.</title>
        <authorList>
            <person name="Haas M."/>
            <person name="Kono T."/>
            <person name="Macchietto M."/>
            <person name="Millas R."/>
            <person name="McGilp L."/>
            <person name="Shao M."/>
            <person name="Duquette J."/>
            <person name="Hirsch C.N."/>
            <person name="Kimball J."/>
        </authorList>
    </citation>
    <scope>NUCLEOTIDE SEQUENCE</scope>
    <source>
        <tissue evidence="5">Fresh leaf tissue</tissue>
    </source>
</reference>
<dbReference type="PANTHER" id="PTHR45654">
    <property type="entry name" value="HOMEOBOX-LEUCINE ZIPPER PROTEIN MERISTEM L1"/>
    <property type="match status" value="1"/>
</dbReference>
<feature type="compositionally biased region" description="Basic and acidic residues" evidence="3">
    <location>
        <begin position="1"/>
        <end position="15"/>
    </location>
</feature>
<dbReference type="GO" id="GO:0005634">
    <property type="term" value="C:nucleus"/>
    <property type="evidence" value="ECO:0007669"/>
    <property type="project" value="UniProtKB-SubCell"/>
</dbReference>
<feature type="region of interest" description="Disordered" evidence="3">
    <location>
        <begin position="1"/>
        <end position="81"/>
    </location>
</feature>
<evidence type="ECO:0000313" key="5">
    <source>
        <dbReference type="EMBL" id="KAG8077036.1"/>
    </source>
</evidence>
<dbReference type="OrthoDB" id="786892at2759"/>
<keyword evidence="2" id="KW-0238">DNA-binding</keyword>
<dbReference type="AlphaFoldDB" id="A0A8J5SIH9"/>
<dbReference type="InterPro" id="IPR042160">
    <property type="entry name" value="HD-Zip_IV"/>
</dbReference>
<proteinExistence type="predicted"/>
<evidence type="ECO:0000256" key="3">
    <source>
        <dbReference type="SAM" id="MobiDB-lite"/>
    </source>
</evidence>
<evidence type="ECO:0000256" key="1">
    <source>
        <dbReference type="ARBA" id="ARBA00004123"/>
    </source>
</evidence>
<evidence type="ECO:0000256" key="2">
    <source>
        <dbReference type="RuleBase" id="RU000682"/>
    </source>
</evidence>
<reference evidence="5" key="2">
    <citation type="submission" date="2021-02" db="EMBL/GenBank/DDBJ databases">
        <authorList>
            <person name="Kimball J.A."/>
            <person name="Haas M.W."/>
            <person name="Macchietto M."/>
            <person name="Kono T."/>
            <person name="Duquette J."/>
            <person name="Shao M."/>
        </authorList>
    </citation>
    <scope>NUCLEOTIDE SEQUENCE</scope>
    <source>
        <tissue evidence="5">Fresh leaf tissue</tissue>
    </source>
</reference>
<feature type="compositionally biased region" description="Basic and acidic residues" evidence="3">
    <location>
        <begin position="26"/>
        <end position="37"/>
    </location>
</feature>
<dbReference type="PANTHER" id="PTHR45654:SF77">
    <property type="entry name" value="HOMEOBOX-LEUCINE ZIPPER PROTEIN MERISTEM L1"/>
    <property type="match status" value="1"/>
</dbReference>
<feature type="compositionally biased region" description="Basic residues" evidence="3">
    <location>
        <begin position="66"/>
        <end position="78"/>
    </location>
</feature>
<name>A0A8J5SIH9_ZIZPA</name>
<feature type="domain" description="Homeobox" evidence="4">
    <location>
        <begin position="77"/>
        <end position="110"/>
    </location>
</feature>
<dbReference type="Proteomes" id="UP000729402">
    <property type="component" value="Unassembled WGS sequence"/>
</dbReference>
<keyword evidence="6" id="KW-1185">Reference proteome</keyword>
<dbReference type="CDD" id="cd00086">
    <property type="entry name" value="homeodomain"/>
    <property type="match status" value="1"/>
</dbReference>
<dbReference type="InterPro" id="IPR001356">
    <property type="entry name" value="HD"/>
</dbReference>
<organism evidence="5 6">
    <name type="scientific">Zizania palustris</name>
    <name type="common">Northern wild rice</name>
    <dbReference type="NCBI Taxonomy" id="103762"/>
    <lineage>
        <taxon>Eukaryota</taxon>
        <taxon>Viridiplantae</taxon>
        <taxon>Streptophyta</taxon>
        <taxon>Embryophyta</taxon>
        <taxon>Tracheophyta</taxon>
        <taxon>Spermatophyta</taxon>
        <taxon>Magnoliopsida</taxon>
        <taxon>Liliopsida</taxon>
        <taxon>Poales</taxon>
        <taxon>Poaceae</taxon>
        <taxon>BOP clade</taxon>
        <taxon>Oryzoideae</taxon>
        <taxon>Oryzeae</taxon>
        <taxon>Zizaniinae</taxon>
        <taxon>Zizania</taxon>
    </lineage>
</organism>
<comment type="subcellular location">
    <subcellularLocation>
        <location evidence="1 2">Nucleus</location>
    </subcellularLocation>
</comment>
<sequence length="112" mass="13082">MLDHHHQMYHMHDQRPPQATMTTSESDGHAPHGELEMGRSGSSNNLESFNDSGDGSGEDIEVHPNQRPRKKHYHRHTQQHQIQELEGFFKECPHFDDKQRKELSRELGLKHL</sequence>
<keyword evidence="2" id="KW-0371">Homeobox</keyword>
<dbReference type="GO" id="GO:0003677">
    <property type="term" value="F:DNA binding"/>
    <property type="evidence" value="ECO:0007669"/>
    <property type="project" value="UniProtKB-KW"/>
</dbReference>
<comment type="caution">
    <text evidence="5">The sequence shown here is derived from an EMBL/GenBank/DDBJ whole genome shotgun (WGS) entry which is preliminary data.</text>
</comment>
<keyword evidence="2" id="KW-0539">Nucleus</keyword>
<gene>
    <name evidence="5" type="ORF">GUJ93_ZPchr0006g41160</name>
</gene>
<accession>A0A8J5SIH9</accession>
<evidence type="ECO:0000313" key="6">
    <source>
        <dbReference type="Proteomes" id="UP000729402"/>
    </source>
</evidence>